<evidence type="ECO:0000256" key="2">
    <source>
        <dbReference type="ARBA" id="ARBA00022801"/>
    </source>
</evidence>
<comment type="similarity">
    <text evidence="1">Belongs to the AB hydrolase superfamily.</text>
</comment>
<organism evidence="3 4">
    <name type="scientific">Mycobacterium deserti</name>
    <dbReference type="NCBI Taxonomy" id="2978347"/>
    <lineage>
        <taxon>Bacteria</taxon>
        <taxon>Bacillati</taxon>
        <taxon>Actinomycetota</taxon>
        <taxon>Actinomycetes</taxon>
        <taxon>Mycobacteriales</taxon>
        <taxon>Mycobacteriaceae</taxon>
        <taxon>Mycobacterium</taxon>
    </lineage>
</organism>
<keyword evidence="4" id="KW-1185">Reference proteome</keyword>
<dbReference type="RefSeq" id="WP_260992086.1">
    <property type="nucleotide sequence ID" value="NZ_JAODWD010000002.1"/>
</dbReference>
<name>A0ABT2M6W1_9MYCO</name>
<evidence type="ECO:0000256" key="1">
    <source>
        <dbReference type="ARBA" id="ARBA00008645"/>
    </source>
</evidence>
<dbReference type="SUPFAM" id="SSF53474">
    <property type="entry name" value="alpha/beta-Hydrolases"/>
    <property type="match status" value="1"/>
</dbReference>
<comment type="caution">
    <text evidence="3">The sequence shown here is derived from an EMBL/GenBank/DDBJ whole genome shotgun (WGS) entry which is preliminary data.</text>
</comment>
<dbReference type="Proteomes" id="UP001206639">
    <property type="component" value="Unassembled WGS sequence"/>
</dbReference>
<dbReference type="InterPro" id="IPR050261">
    <property type="entry name" value="FrsA_esterase"/>
</dbReference>
<dbReference type="EMBL" id="JAODWD010000002">
    <property type="protein sequence ID" value="MCT7657995.1"/>
    <property type="molecule type" value="Genomic_DNA"/>
</dbReference>
<dbReference type="InterPro" id="IPR029058">
    <property type="entry name" value="AB_hydrolase_fold"/>
</dbReference>
<dbReference type="Pfam" id="PF06500">
    <property type="entry name" value="FrsA-like"/>
    <property type="match status" value="1"/>
</dbReference>
<keyword evidence="2" id="KW-0378">Hydrolase</keyword>
<dbReference type="PANTHER" id="PTHR22946:SF12">
    <property type="entry name" value="CONIDIAL PIGMENT BIOSYNTHESIS PROTEIN AYG1 (AFU_ORTHOLOGUE AFUA_2G17550)"/>
    <property type="match status" value="1"/>
</dbReference>
<protein>
    <submittedName>
        <fullName evidence="3">Esterase FrsA</fullName>
    </submittedName>
</protein>
<evidence type="ECO:0000313" key="3">
    <source>
        <dbReference type="EMBL" id="MCT7657995.1"/>
    </source>
</evidence>
<sequence>MTATETSTGPESQTLEGAKDWLRRHLQMRRYPMNFEDEQAAAQTIEDLAGIDPDSWSQAWLATASRFAARAEAAEAGGDLKGARDAWWQAYQFAFLGRYPVPDHPAKQVAYEKTREYFQKAGALAEPPVERVEVPFSARTGEGDKVAFYVVRPAGVENPPVLVYWAGIDGWKEESLIGSERYWRRGIATIHTDMPGVGEAPVLAGTDAERMWDPVFDWIADSDLDEQRVAVMGGSFGGYWATKLAHTHRDRLKAAVNWGGGIHLTFQPSWQEQSRNASSYLMDLMGARARIFGGSTFEDYVAHCPQLSLLDQGVLDMPCCPLLMVNGKDDLQNASADITLALEYGDPKTARLYPGGHMGGDMKTIRDVIAVWLREHLLGSSAGRD</sequence>
<gene>
    <name evidence="3" type="ORF">N4S67_06125</name>
</gene>
<proteinExistence type="inferred from homology"/>
<dbReference type="PANTHER" id="PTHR22946">
    <property type="entry name" value="DIENELACTONE HYDROLASE DOMAIN-CONTAINING PROTEIN-RELATED"/>
    <property type="match status" value="1"/>
</dbReference>
<evidence type="ECO:0000313" key="4">
    <source>
        <dbReference type="Proteomes" id="UP001206639"/>
    </source>
</evidence>
<reference evidence="4" key="1">
    <citation type="submission" date="2023-07" db="EMBL/GenBank/DDBJ databases">
        <authorList>
            <person name="Deng Y."/>
            <person name="Zhang Y.-Q."/>
        </authorList>
    </citation>
    <scope>NUCLEOTIDE SEQUENCE [LARGE SCALE GENOMIC DNA]</scope>
    <source>
        <strain evidence="4">CPCC 205710</strain>
    </source>
</reference>
<dbReference type="InterPro" id="IPR010520">
    <property type="entry name" value="FrsA-like"/>
</dbReference>
<dbReference type="Gene3D" id="3.40.50.1820">
    <property type="entry name" value="alpha/beta hydrolase"/>
    <property type="match status" value="1"/>
</dbReference>
<accession>A0ABT2M6W1</accession>